<dbReference type="PANTHER" id="PTHR43433:SF5">
    <property type="entry name" value="AB HYDROLASE-1 DOMAIN-CONTAINING PROTEIN"/>
    <property type="match status" value="1"/>
</dbReference>
<organism evidence="2 3">
    <name type="scientific">Agrococcus terreus</name>
    <dbReference type="NCBI Taxonomy" id="574649"/>
    <lineage>
        <taxon>Bacteria</taxon>
        <taxon>Bacillati</taxon>
        <taxon>Actinomycetota</taxon>
        <taxon>Actinomycetes</taxon>
        <taxon>Micrococcales</taxon>
        <taxon>Microbacteriaceae</taxon>
        <taxon>Agrococcus</taxon>
    </lineage>
</organism>
<keyword evidence="2" id="KW-0378">Hydrolase</keyword>
<gene>
    <name evidence="2" type="ORF">GCM10010968_25370</name>
</gene>
<dbReference type="InterPro" id="IPR029058">
    <property type="entry name" value="AB_hydrolase_fold"/>
</dbReference>
<sequence>MRILETALPEVVVHASAPAEALDRVVLWHPGSPHTGAVLEPVREAAAAVGRDVVSVARPGYGGAARQRGRSVADGATGAVRVLELLGLRDVVVAGYSGGGPHALATAAAAPERTAALLLLASVAPHGDAGWFDGMVDPSSLRAAKAGAAAREAHPERFDPDTFVARDWAALDGAWRALGADAQAGGETGPLGLVDDDLAFVQPWGVRTPTAVRARIAHGSDDRVVPPRHARLLAAMLPGAEVVEHGGDGHVSVLEHLAEHLAALERPPLGLQPA</sequence>
<feature type="domain" description="AB hydrolase-1" evidence="1">
    <location>
        <begin position="25"/>
        <end position="256"/>
    </location>
</feature>
<dbReference type="RefSeq" id="WP_188718664.1">
    <property type="nucleotide sequence ID" value="NZ_BAABBD010000003.1"/>
</dbReference>
<proteinExistence type="predicted"/>
<dbReference type="Gene3D" id="3.40.50.1820">
    <property type="entry name" value="alpha/beta hydrolase"/>
    <property type="match status" value="1"/>
</dbReference>
<dbReference type="GO" id="GO:0016787">
    <property type="term" value="F:hydrolase activity"/>
    <property type="evidence" value="ECO:0007669"/>
    <property type="project" value="UniProtKB-KW"/>
</dbReference>
<evidence type="ECO:0000313" key="3">
    <source>
        <dbReference type="Proteomes" id="UP000626982"/>
    </source>
</evidence>
<dbReference type="InterPro" id="IPR050471">
    <property type="entry name" value="AB_hydrolase"/>
</dbReference>
<comment type="caution">
    <text evidence="2">The sequence shown here is derived from an EMBL/GenBank/DDBJ whole genome shotgun (WGS) entry which is preliminary data.</text>
</comment>
<evidence type="ECO:0000259" key="1">
    <source>
        <dbReference type="Pfam" id="PF00561"/>
    </source>
</evidence>
<name>A0ABQ2KP41_9MICO</name>
<dbReference type="PANTHER" id="PTHR43433">
    <property type="entry name" value="HYDROLASE, ALPHA/BETA FOLD FAMILY PROTEIN"/>
    <property type="match status" value="1"/>
</dbReference>
<dbReference type="EMBL" id="BMLM01000002">
    <property type="protein sequence ID" value="GGN89085.1"/>
    <property type="molecule type" value="Genomic_DNA"/>
</dbReference>
<dbReference type="InterPro" id="IPR000073">
    <property type="entry name" value="AB_hydrolase_1"/>
</dbReference>
<dbReference type="PRINTS" id="PR00111">
    <property type="entry name" value="ABHYDROLASE"/>
</dbReference>
<dbReference type="SUPFAM" id="SSF53474">
    <property type="entry name" value="alpha/beta-Hydrolases"/>
    <property type="match status" value="1"/>
</dbReference>
<dbReference type="Pfam" id="PF00561">
    <property type="entry name" value="Abhydrolase_1"/>
    <property type="match status" value="1"/>
</dbReference>
<protein>
    <submittedName>
        <fullName evidence="2">Alpha/beta hydrolase</fullName>
    </submittedName>
</protein>
<reference evidence="3" key="1">
    <citation type="journal article" date="2019" name="Int. J. Syst. Evol. Microbiol.">
        <title>The Global Catalogue of Microorganisms (GCM) 10K type strain sequencing project: providing services to taxonomists for standard genome sequencing and annotation.</title>
        <authorList>
            <consortium name="The Broad Institute Genomics Platform"/>
            <consortium name="The Broad Institute Genome Sequencing Center for Infectious Disease"/>
            <person name="Wu L."/>
            <person name="Ma J."/>
        </authorList>
    </citation>
    <scope>NUCLEOTIDE SEQUENCE [LARGE SCALE GENOMIC DNA]</scope>
    <source>
        <strain evidence="3">CGMCC 1.6960</strain>
    </source>
</reference>
<keyword evidence="3" id="KW-1185">Reference proteome</keyword>
<evidence type="ECO:0000313" key="2">
    <source>
        <dbReference type="EMBL" id="GGN89085.1"/>
    </source>
</evidence>
<dbReference type="Proteomes" id="UP000626982">
    <property type="component" value="Unassembled WGS sequence"/>
</dbReference>
<accession>A0ABQ2KP41</accession>